<sequence>MDMEPYKHDQRCPVCGSKAKVRDLTERDAYYIECDDCGTFELNDMICSGDISEKYRLRSCLYYYFRQNKDAFSTRKIVPQITDIEPGKEADLTRFYLVYLKEVSVQSLLQLFPQNISDRIAMIMVNLGNKVKYFGNTFSIEYNKDEPSYYPLFFLDENYGAETIKTQFDEMLRILKGHHLIAESNSNLSCYKYKLTLEGWALIEGYQKSKQNLPQGFTAMWFADEMKPAQFAIAKIVQECGYMPLSIDLKEHNDQIVPEILFEIRRSEFVVADMTGHRGGVYYEAGYAEGLGKPVIYCCREDDFKNMHFDLKQKSTIIWKDEVDLQERLKKRIEATVGKRQTS</sequence>
<evidence type="ECO:0000313" key="1">
    <source>
        <dbReference type="EMBL" id="MPM38396.1"/>
    </source>
</evidence>
<dbReference type="Gene3D" id="3.40.50.450">
    <property type="match status" value="1"/>
</dbReference>
<name>A0A644ZBZ1_9ZZZZ</name>
<comment type="caution">
    <text evidence="1">The sequence shown here is derived from an EMBL/GenBank/DDBJ whole genome shotgun (WGS) entry which is preliminary data.</text>
</comment>
<gene>
    <name evidence="1" type="ORF">SDC9_85025</name>
</gene>
<proteinExistence type="predicted"/>
<organism evidence="1">
    <name type="scientific">bioreactor metagenome</name>
    <dbReference type="NCBI Taxonomy" id="1076179"/>
    <lineage>
        <taxon>unclassified sequences</taxon>
        <taxon>metagenomes</taxon>
        <taxon>ecological metagenomes</taxon>
    </lineage>
</organism>
<accession>A0A644ZBZ1</accession>
<dbReference type="EMBL" id="VSSQ01008270">
    <property type="protein sequence ID" value="MPM38396.1"/>
    <property type="molecule type" value="Genomic_DNA"/>
</dbReference>
<reference evidence="1" key="1">
    <citation type="submission" date="2019-08" db="EMBL/GenBank/DDBJ databases">
        <authorList>
            <person name="Kucharzyk K."/>
            <person name="Murdoch R.W."/>
            <person name="Higgins S."/>
            <person name="Loffler F."/>
        </authorList>
    </citation>
    <scope>NUCLEOTIDE SEQUENCE</scope>
</reference>
<protein>
    <submittedName>
        <fullName evidence="1">Uncharacterized protein</fullName>
    </submittedName>
</protein>
<dbReference type="AlphaFoldDB" id="A0A644ZBZ1"/>
<dbReference type="SUPFAM" id="SSF52309">
    <property type="entry name" value="N-(deoxy)ribosyltransferase-like"/>
    <property type="match status" value="1"/>
</dbReference>